<feature type="transmembrane region" description="Helical" evidence="7">
    <location>
        <begin position="273"/>
        <end position="296"/>
    </location>
</feature>
<evidence type="ECO:0000313" key="10">
    <source>
        <dbReference type="Proteomes" id="UP001236507"/>
    </source>
</evidence>
<keyword evidence="3" id="KW-1003">Cell membrane</keyword>
<gene>
    <name evidence="9" type="ORF">QM524_05315</name>
</gene>
<feature type="domain" description="ABC3 transporter permease C-terminal" evidence="8">
    <location>
        <begin position="274"/>
        <end position="399"/>
    </location>
</feature>
<comment type="subcellular location">
    <subcellularLocation>
        <location evidence="1">Cell membrane</location>
        <topology evidence="1">Multi-pass membrane protein</topology>
    </subcellularLocation>
</comment>
<evidence type="ECO:0000256" key="4">
    <source>
        <dbReference type="ARBA" id="ARBA00022692"/>
    </source>
</evidence>
<dbReference type="InterPro" id="IPR051447">
    <property type="entry name" value="Lipoprotein-release_system"/>
</dbReference>
<feature type="transmembrane region" description="Helical" evidence="7">
    <location>
        <begin position="365"/>
        <end position="389"/>
    </location>
</feature>
<feature type="transmembrane region" description="Helical" evidence="7">
    <location>
        <begin position="318"/>
        <end position="344"/>
    </location>
</feature>
<evidence type="ECO:0000256" key="1">
    <source>
        <dbReference type="ARBA" id="ARBA00004651"/>
    </source>
</evidence>
<keyword evidence="4 7" id="KW-0812">Transmembrane</keyword>
<comment type="similarity">
    <text evidence="2">Belongs to the ABC-4 integral membrane protein family. LolC/E subfamily.</text>
</comment>
<keyword evidence="6 7" id="KW-0472">Membrane</keyword>
<dbReference type="PANTHER" id="PTHR30489:SF0">
    <property type="entry name" value="LIPOPROTEIN-RELEASING SYSTEM TRANSMEMBRANE PROTEIN LOLE"/>
    <property type="match status" value="1"/>
</dbReference>
<evidence type="ECO:0000256" key="5">
    <source>
        <dbReference type="ARBA" id="ARBA00022989"/>
    </source>
</evidence>
<keyword evidence="10" id="KW-1185">Reference proteome</keyword>
<evidence type="ECO:0000256" key="2">
    <source>
        <dbReference type="ARBA" id="ARBA00005236"/>
    </source>
</evidence>
<dbReference type="Pfam" id="PF02687">
    <property type="entry name" value="FtsX"/>
    <property type="match status" value="1"/>
</dbReference>
<protein>
    <submittedName>
        <fullName evidence="9">FtsX-like permease family protein</fullName>
    </submittedName>
</protein>
<evidence type="ECO:0000256" key="3">
    <source>
        <dbReference type="ARBA" id="ARBA00022475"/>
    </source>
</evidence>
<dbReference type="RefSeq" id="WP_283343790.1">
    <property type="nucleotide sequence ID" value="NZ_JASHIF010000004.1"/>
</dbReference>
<dbReference type="InterPro" id="IPR003838">
    <property type="entry name" value="ABC3_permease_C"/>
</dbReference>
<reference evidence="9 10" key="1">
    <citation type="submission" date="2023-05" db="EMBL/GenBank/DDBJ databases">
        <title>Novel species of genus Flectobacillus isolated from stream in China.</title>
        <authorList>
            <person name="Lu H."/>
        </authorList>
    </citation>
    <scope>NUCLEOTIDE SEQUENCE [LARGE SCALE GENOMIC DNA]</scope>
    <source>
        <strain evidence="9 10">KCTC 42575</strain>
    </source>
</reference>
<evidence type="ECO:0000256" key="6">
    <source>
        <dbReference type="ARBA" id="ARBA00023136"/>
    </source>
</evidence>
<evidence type="ECO:0000313" key="9">
    <source>
        <dbReference type="EMBL" id="MDI9858618.1"/>
    </source>
</evidence>
<evidence type="ECO:0000256" key="7">
    <source>
        <dbReference type="SAM" id="Phobius"/>
    </source>
</evidence>
<dbReference type="Proteomes" id="UP001236507">
    <property type="component" value="Unassembled WGS sequence"/>
</dbReference>
<organism evidence="9 10">
    <name type="scientific">Flectobacillus roseus</name>
    <dbReference type="NCBI Taxonomy" id="502259"/>
    <lineage>
        <taxon>Bacteria</taxon>
        <taxon>Pseudomonadati</taxon>
        <taxon>Bacteroidota</taxon>
        <taxon>Cytophagia</taxon>
        <taxon>Cytophagales</taxon>
        <taxon>Flectobacillaceae</taxon>
        <taxon>Flectobacillus</taxon>
    </lineage>
</organism>
<comment type="caution">
    <text evidence="9">The sequence shown here is derived from an EMBL/GenBank/DDBJ whole genome shotgun (WGS) entry which is preliminary data.</text>
</comment>
<dbReference type="EMBL" id="JASHIF010000004">
    <property type="protein sequence ID" value="MDI9858618.1"/>
    <property type="molecule type" value="Genomic_DNA"/>
</dbReference>
<proteinExistence type="inferred from homology"/>
<dbReference type="PANTHER" id="PTHR30489">
    <property type="entry name" value="LIPOPROTEIN-RELEASING SYSTEM TRANSMEMBRANE PROTEIN LOLE"/>
    <property type="match status" value="1"/>
</dbReference>
<feature type="transmembrane region" description="Helical" evidence="7">
    <location>
        <begin position="27"/>
        <end position="49"/>
    </location>
</feature>
<accession>A0ABT6Y4X6</accession>
<keyword evidence="5 7" id="KW-1133">Transmembrane helix</keyword>
<name>A0ABT6Y4X6_9BACT</name>
<sequence length="407" mass="46067">MTNFPRYISNRIQNTASQSFSATVTKIGIGSIALGLMVMIIAFGILFGFKDAIRQKLFSITPHIRVAKFSANESYEEYPITKQTDLYRHYKNIPDIKHLQVSAQKAGILKTPEEMLGVVMKGISRDFDTTNFHSVMIAGKPIQFNDTTYSKDILISKIIADKLKLNVGDNAIIYFLNAPDRPRKLNVSGIYETGLEEFDKTLIIGDLGLIQKINGWGADSVGAYEIYLKDFDAIQASSKVVQDKMQPDMKLEKVTDKFMGLFDWLGMLDRNMVIFLTLILFVACFNMISILLVLMMERTPMIGLFKALGSSNWQIRKIFLWSGFLMIFKGMVYGNIIGIGFCLIQQHFKLIPLDPANYYMNTVPITMNWGVIMLLNLATVSLVLFVLLIPTFVITRIQPIKAIIFKK</sequence>
<evidence type="ECO:0000259" key="8">
    <source>
        <dbReference type="Pfam" id="PF02687"/>
    </source>
</evidence>